<organism evidence="1 2">
    <name type="scientific">Ciona savignyi</name>
    <name type="common">Pacific transparent sea squirt</name>
    <dbReference type="NCBI Taxonomy" id="51511"/>
    <lineage>
        <taxon>Eukaryota</taxon>
        <taxon>Metazoa</taxon>
        <taxon>Chordata</taxon>
        <taxon>Tunicata</taxon>
        <taxon>Ascidiacea</taxon>
        <taxon>Phlebobranchia</taxon>
        <taxon>Cionidae</taxon>
        <taxon>Ciona</taxon>
    </lineage>
</organism>
<sequence length="84" mass="10218">MQRRCILMQQQKWMREHGEWQKPLYGTAAVKENYRFLRVCCFFNAVSQIRGTLKSQMEDRALNKRREWSEGVHESIVVSERDRR</sequence>
<dbReference type="InParanoid" id="H2YQ18"/>
<reference evidence="2" key="1">
    <citation type="submission" date="2003-08" db="EMBL/GenBank/DDBJ databases">
        <authorList>
            <person name="Birren B."/>
            <person name="Nusbaum C."/>
            <person name="Abebe A."/>
            <person name="Abouelleil A."/>
            <person name="Adekoya E."/>
            <person name="Ait-zahra M."/>
            <person name="Allen N."/>
            <person name="Allen T."/>
            <person name="An P."/>
            <person name="Anderson M."/>
            <person name="Anderson S."/>
            <person name="Arachchi H."/>
            <person name="Armbruster J."/>
            <person name="Bachantsang P."/>
            <person name="Baldwin J."/>
            <person name="Barry A."/>
            <person name="Bayul T."/>
            <person name="Blitshsteyn B."/>
            <person name="Bloom T."/>
            <person name="Blye J."/>
            <person name="Boguslavskiy L."/>
            <person name="Borowsky M."/>
            <person name="Boukhgalter B."/>
            <person name="Brunache A."/>
            <person name="Butler J."/>
            <person name="Calixte N."/>
            <person name="Calvo S."/>
            <person name="Camarata J."/>
            <person name="Campo K."/>
            <person name="Chang J."/>
            <person name="Cheshatsang Y."/>
            <person name="Citroen M."/>
            <person name="Collymore A."/>
            <person name="Considine T."/>
            <person name="Cook A."/>
            <person name="Cooke P."/>
            <person name="Corum B."/>
            <person name="Cuomo C."/>
            <person name="David R."/>
            <person name="Dawoe T."/>
            <person name="Degray S."/>
            <person name="Dodge S."/>
            <person name="Dooley K."/>
            <person name="Dorje P."/>
            <person name="Dorjee K."/>
            <person name="Dorris L."/>
            <person name="Duffey N."/>
            <person name="Dupes A."/>
            <person name="Elkins T."/>
            <person name="Engels R."/>
            <person name="Erickson J."/>
            <person name="Farina A."/>
            <person name="Faro S."/>
            <person name="Ferreira P."/>
            <person name="Fischer H."/>
            <person name="Fitzgerald M."/>
            <person name="Foley K."/>
            <person name="Gage D."/>
            <person name="Galagan J."/>
            <person name="Gearin G."/>
            <person name="Gnerre S."/>
            <person name="Gnirke A."/>
            <person name="Goyette A."/>
            <person name="Graham J."/>
            <person name="Grandbois E."/>
            <person name="Gyaltsen K."/>
            <person name="Hafez N."/>
            <person name="Hagopian D."/>
            <person name="Hagos B."/>
            <person name="Hall J."/>
            <person name="Hatcher B."/>
            <person name="Heller A."/>
            <person name="Higgins H."/>
            <person name="Honan T."/>
            <person name="Horn A."/>
            <person name="Houde N."/>
            <person name="Hughes L."/>
            <person name="Hulme W."/>
            <person name="Husby E."/>
            <person name="Iliev I."/>
            <person name="Jaffe D."/>
            <person name="Jones C."/>
            <person name="Kamal M."/>
            <person name="Kamat A."/>
            <person name="Kamvysselis M."/>
            <person name="Karlsson E."/>
            <person name="Kells C."/>
            <person name="Kieu A."/>
            <person name="Kisner P."/>
            <person name="Kodira C."/>
            <person name="Kulbokas E."/>
            <person name="Labutti K."/>
            <person name="Lama D."/>
            <person name="Landers T."/>
            <person name="Leger J."/>
            <person name="Levine S."/>
            <person name="Lewis D."/>
            <person name="Lewis T."/>
            <person name="Lindblad-toh K."/>
            <person name="Liu X."/>
            <person name="Lokyitsang T."/>
            <person name="Lokyitsang Y."/>
            <person name="Lucien O."/>
            <person name="Lui A."/>
            <person name="Ma L.J."/>
            <person name="Mabbitt R."/>
            <person name="Macdonald J."/>
            <person name="Maclean C."/>
            <person name="Major J."/>
            <person name="Manning J."/>
            <person name="Marabella R."/>
            <person name="Maru K."/>
            <person name="Matthews C."/>
            <person name="Mauceli E."/>
            <person name="Mccarthy M."/>
            <person name="Mcdonough S."/>
            <person name="Mcghee T."/>
            <person name="Meldrim J."/>
            <person name="Meneus L."/>
            <person name="Mesirov J."/>
            <person name="Mihalev A."/>
            <person name="Mihova T."/>
            <person name="Mikkelsen T."/>
            <person name="Mlenga V."/>
            <person name="Moru K."/>
            <person name="Mozes J."/>
            <person name="Mulrain L."/>
            <person name="Munson G."/>
            <person name="Naylor J."/>
            <person name="Newes C."/>
            <person name="Nguyen C."/>
            <person name="Nguyen N."/>
            <person name="Nguyen T."/>
            <person name="Nicol R."/>
            <person name="Nielsen C."/>
            <person name="Nizzari M."/>
            <person name="Norbu C."/>
            <person name="Norbu N."/>
            <person name="O'donnell P."/>
            <person name="Okoawo O."/>
            <person name="O'leary S."/>
            <person name="Omotosho B."/>
            <person name="O'neill K."/>
            <person name="Osman S."/>
            <person name="Parker S."/>
            <person name="Perrin D."/>
            <person name="Phunkhang P."/>
            <person name="Piqani B."/>
            <person name="Purcell S."/>
            <person name="Rachupka T."/>
            <person name="Ramasamy U."/>
            <person name="Rameau R."/>
            <person name="Ray V."/>
            <person name="Raymond C."/>
            <person name="Retta R."/>
            <person name="Richardson S."/>
            <person name="Rise C."/>
            <person name="Rodriguez J."/>
            <person name="Rogers J."/>
            <person name="Rogov P."/>
            <person name="Rutman M."/>
            <person name="Schupbach R."/>
            <person name="Seaman C."/>
            <person name="Settipalli S."/>
            <person name="Sharpe T."/>
            <person name="Sheridan J."/>
            <person name="Sherpa N."/>
            <person name="Shi J."/>
            <person name="Smirnov S."/>
            <person name="Smith C."/>
            <person name="Sougnez C."/>
            <person name="Spencer B."/>
            <person name="Stalker J."/>
            <person name="Stange-thomann N."/>
            <person name="Stavropoulos S."/>
            <person name="Stetson K."/>
            <person name="Stone C."/>
            <person name="Stone S."/>
            <person name="Stubbs M."/>
            <person name="Talamas J."/>
            <person name="Tchuinga P."/>
            <person name="Tenzing P."/>
            <person name="Tesfaye S."/>
            <person name="Theodore J."/>
            <person name="Thoulutsang Y."/>
            <person name="Topham K."/>
            <person name="Towey S."/>
            <person name="Tsamla T."/>
            <person name="Tsomo N."/>
            <person name="Vallee D."/>
            <person name="Vassiliev H."/>
            <person name="Venkataraman V."/>
            <person name="Vinson J."/>
            <person name="Vo A."/>
            <person name="Wade C."/>
            <person name="Wang S."/>
            <person name="Wangchuk T."/>
            <person name="Wangdi T."/>
            <person name="Whittaker C."/>
            <person name="Wilkinson J."/>
            <person name="Wu Y."/>
            <person name="Wyman D."/>
            <person name="Yadav S."/>
            <person name="Yang S."/>
            <person name="Yang X."/>
            <person name="Yeager S."/>
            <person name="Yee E."/>
            <person name="Young G."/>
            <person name="Zainoun J."/>
            <person name="Zembeck L."/>
            <person name="Zimmer A."/>
            <person name="Zody M."/>
            <person name="Lander E."/>
        </authorList>
    </citation>
    <scope>NUCLEOTIDE SEQUENCE [LARGE SCALE GENOMIC DNA]</scope>
</reference>
<evidence type="ECO:0000313" key="2">
    <source>
        <dbReference type="Proteomes" id="UP000007875"/>
    </source>
</evidence>
<keyword evidence="2" id="KW-1185">Reference proteome</keyword>
<dbReference type="Proteomes" id="UP000007875">
    <property type="component" value="Unassembled WGS sequence"/>
</dbReference>
<dbReference type="HOGENOM" id="CLU_2533198_0_0_1"/>
<proteinExistence type="predicted"/>
<name>H2YQ18_CIOSA</name>
<dbReference type="Ensembl" id="ENSCSAVT00000007523.1">
    <property type="protein sequence ID" value="ENSCSAVP00000007426.1"/>
    <property type="gene ID" value="ENSCSAVG00000004441.1"/>
</dbReference>
<reference evidence="1" key="3">
    <citation type="submission" date="2025-09" db="UniProtKB">
        <authorList>
            <consortium name="Ensembl"/>
        </authorList>
    </citation>
    <scope>IDENTIFICATION</scope>
</reference>
<reference evidence="1" key="2">
    <citation type="submission" date="2025-08" db="UniProtKB">
        <authorList>
            <consortium name="Ensembl"/>
        </authorList>
    </citation>
    <scope>IDENTIFICATION</scope>
</reference>
<protein>
    <submittedName>
        <fullName evidence="1">Uncharacterized protein</fullName>
    </submittedName>
</protein>
<dbReference type="AlphaFoldDB" id="H2YQ18"/>
<evidence type="ECO:0000313" key="1">
    <source>
        <dbReference type="Ensembl" id="ENSCSAVP00000007426.1"/>
    </source>
</evidence>
<accession>H2YQ18</accession>